<evidence type="ECO:0000313" key="6">
    <source>
        <dbReference type="EMBL" id="GIO68791.1"/>
    </source>
</evidence>
<evidence type="ECO:0000256" key="3">
    <source>
        <dbReference type="ARBA" id="ARBA00022827"/>
    </source>
</evidence>
<dbReference type="PANTHER" id="PTHR43400:SF10">
    <property type="entry name" value="3-OXOSTEROID 1-DEHYDROGENASE"/>
    <property type="match status" value="1"/>
</dbReference>
<feature type="domain" description="FAD-dependent oxidoreductase 2 FAD-binding" evidence="5">
    <location>
        <begin position="9"/>
        <end position="535"/>
    </location>
</feature>
<keyword evidence="2" id="KW-0285">Flavoprotein</keyword>
<dbReference type="InterPro" id="IPR027477">
    <property type="entry name" value="Succ_DH/fumarate_Rdtase_cat_sf"/>
</dbReference>
<dbReference type="SUPFAM" id="SSF56425">
    <property type="entry name" value="Succinate dehydrogenase/fumarate reductase flavoprotein, catalytic domain"/>
    <property type="match status" value="1"/>
</dbReference>
<evidence type="ECO:0000256" key="1">
    <source>
        <dbReference type="ARBA" id="ARBA00001974"/>
    </source>
</evidence>
<name>A0ABQ4M1H2_9BACL</name>
<keyword evidence="7" id="KW-1185">Reference proteome</keyword>
<sequence length="560" mass="61157">MEKWDASYDVVVVGSGAGGLTAALTAQLKGLTALVIEKTDQYGGSSSLSGGAIWVPNNVYLERAGLKDTMEKAEAYIEATVGDRVPAERKRAYLTRGPEMVKFLHEHTNHVRFEYIPGYSDYYPEAPGGFPQGRSVEPVVFDLKKLGEERKRIRRANLPTYGMVMNAYEFHKVNMITRTWIGKKTSLKIGMRLMRSICTGYRPAALGEALIGRLRLSLMEAKGDLWLSTAFSDYVTEGGRVTGIHAVRDGKPVRIEAQHGVILAAGGFSHSQELREKYLPHPTSAQWTSAAEGQTGDILAASLRLGARIDLMDRVWGAPSAVPPGEKPFFLVADRGIPNMMIVNGAGERYVNEAVPYHEFVDTMYAQNKPEAPTTPSWMILDQQAKNRYIFLGLFPGQPFPKRWLENGFVKKGSTPAELAGQIGIDPARLTSTFERFNRMAQKGEDEDFHRGQSAYDRYYGDPTLPNPSLAPIAKAPFYAVPVVPGDIGTKGGLVTDACARVLQEDGTPIGGLFATGNCSAAVMGETYPGPGATLGPAMTFGYVAATYLAETKQVNRMKL</sequence>
<dbReference type="InterPro" id="IPR050315">
    <property type="entry name" value="FAD-oxidoreductase_2"/>
</dbReference>
<dbReference type="SUPFAM" id="SSF51905">
    <property type="entry name" value="FAD/NAD(P)-binding domain"/>
    <property type="match status" value="1"/>
</dbReference>
<accession>A0ABQ4M1H2</accession>
<evidence type="ECO:0000313" key="7">
    <source>
        <dbReference type="Proteomes" id="UP000680638"/>
    </source>
</evidence>
<keyword evidence="3" id="KW-0274">FAD</keyword>
<organism evidence="6 7">
    <name type="scientific">Paenibacillus cookii</name>
    <dbReference type="NCBI Taxonomy" id="157839"/>
    <lineage>
        <taxon>Bacteria</taxon>
        <taxon>Bacillati</taxon>
        <taxon>Bacillota</taxon>
        <taxon>Bacilli</taxon>
        <taxon>Bacillales</taxon>
        <taxon>Paenibacillaceae</taxon>
        <taxon>Paenibacillus</taxon>
    </lineage>
</organism>
<protein>
    <submittedName>
        <fullName evidence="6">3-oxosteroid 1-dehydrogenase</fullName>
    </submittedName>
</protein>
<evidence type="ECO:0000259" key="5">
    <source>
        <dbReference type="Pfam" id="PF00890"/>
    </source>
</evidence>
<dbReference type="PANTHER" id="PTHR43400">
    <property type="entry name" value="FUMARATE REDUCTASE"/>
    <property type="match status" value="1"/>
</dbReference>
<dbReference type="InterPro" id="IPR036188">
    <property type="entry name" value="FAD/NAD-bd_sf"/>
</dbReference>
<dbReference type="Gene3D" id="3.90.700.10">
    <property type="entry name" value="Succinate dehydrogenase/fumarate reductase flavoprotein, catalytic domain"/>
    <property type="match status" value="1"/>
</dbReference>
<dbReference type="Pfam" id="PF00890">
    <property type="entry name" value="FAD_binding_2"/>
    <property type="match status" value="1"/>
</dbReference>
<dbReference type="Proteomes" id="UP000680638">
    <property type="component" value="Unassembled WGS sequence"/>
</dbReference>
<comment type="cofactor">
    <cofactor evidence="1">
        <name>FAD</name>
        <dbReference type="ChEBI" id="CHEBI:57692"/>
    </cofactor>
</comment>
<evidence type="ECO:0000256" key="2">
    <source>
        <dbReference type="ARBA" id="ARBA00022630"/>
    </source>
</evidence>
<reference evidence="6 7" key="1">
    <citation type="submission" date="2021-03" db="EMBL/GenBank/DDBJ databases">
        <title>Antimicrobial resistance genes in bacteria isolated from Japanese honey, and their potential for conferring macrolide and lincosamide resistance in the American foulbrood pathogen Paenibacillus larvae.</title>
        <authorList>
            <person name="Okamoto M."/>
            <person name="Kumagai M."/>
            <person name="Kanamori H."/>
            <person name="Takamatsu D."/>
        </authorList>
    </citation>
    <scope>NUCLEOTIDE SEQUENCE [LARGE SCALE GENOMIC DNA]</scope>
    <source>
        <strain evidence="6 7">J21TS3</strain>
    </source>
</reference>
<dbReference type="Gene3D" id="3.50.50.60">
    <property type="entry name" value="FAD/NAD(P)-binding domain"/>
    <property type="match status" value="2"/>
</dbReference>
<comment type="caution">
    <text evidence="6">The sequence shown here is derived from an EMBL/GenBank/DDBJ whole genome shotgun (WGS) entry which is preliminary data.</text>
</comment>
<keyword evidence="4" id="KW-0560">Oxidoreductase</keyword>
<dbReference type="EMBL" id="BORW01000022">
    <property type="protein sequence ID" value="GIO68791.1"/>
    <property type="molecule type" value="Genomic_DNA"/>
</dbReference>
<evidence type="ECO:0000256" key="4">
    <source>
        <dbReference type="ARBA" id="ARBA00023002"/>
    </source>
</evidence>
<dbReference type="InterPro" id="IPR003953">
    <property type="entry name" value="FAD-dep_OxRdtase_2_FAD-bd"/>
</dbReference>
<dbReference type="RefSeq" id="WP_212951340.1">
    <property type="nucleotide sequence ID" value="NZ_BORW01000022.1"/>
</dbReference>
<proteinExistence type="predicted"/>
<gene>
    <name evidence="6" type="primary">ksdD</name>
    <name evidence="6" type="ORF">J21TS3_36120</name>
</gene>